<comment type="caution">
    <text evidence="5">The sequence shown here is derived from an EMBL/GenBank/DDBJ whole genome shotgun (WGS) entry which is preliminary data.</text>
</comment>
<dbReference type="PANTHER" id="PTHR43214">
    <property type="entry name" value="TWO-COMPONENT RESPONSE REGULATOR"/>
    <property type="match status" value="1"/>
</dbReference>
<dbReference type="GO" id="GO:0003677">
    <property type="term" value="F:DNA binding"/>
    <property type="evidence" value="ECO:0007669"/>
    <property type="project" value="UniProtKB-KW"/>
</dbReference>
<protein>
    <submittedName>
        <fullName evidence="5">DNA-binding NarL/FixJ family response regulator</fullName>
    </submittedName>
</protein>
<dbReference type="Pfam" id="PF00196">
    <property type="entry name" value="GerE"/>
    <property type="match status" value="1"/>
</dbReference>
<proteinExistence type="predicted"/>
<keyword evidence="3" id="KW-0804">Transcription</keyword>
<dbReference type="InterPro" id="IPR039420">
    <property type="entry name" value="WalR-like"/>
</dbReference>
<dbReference type="Gene3D" id="3.40.50.2300">
    <property type="match status" value="1"/>
</dbReference>
<dbReference type="InterPro" id="IPR000792">
    <property type="entry name" value="Tscrpt_reg_LuxR_C"/>
</dbReference>
<dbReference type="CDD" id="cd06170">
    <property type="entry name" value="LuxR_C_like"/>
    <property type="match status" value="1"/>
</dbReference>
<dbReference type="EMBL" id="JACHXR010000010">
    <property type="protein sequence ID" value="MBB3232237.1"/>
    <property type="molecule type" value="Genomic_DNA"/>
</dbReference>
<reference evidence="5 6" key="1">
    <citation type="submission" date="2020-08" db="EMBL/GenBank/DDBJ databases">
        <title>Genomic Encyclopedia of Type Strains, Phase III (KMG-III): the genomes of soil and plant-associated and newly described type strains.</title>
        <authorList>
            <person name="Whitman W."/>
        </authorList>
    </citation>
    <scope>NUCLEOTIDE SEQUENCE [LARGE SCALE GENOMIC DNA]</scope>
    <source>
        <strain evidence="5 6">CECT 7744</strain>
    </source>
</reference>
<dbReference type="PROSITE" id="PS00622">
    <property type="entry name" value="HTH_LUXR_1"/>
    <property type="match status" value="1"/>
</dbReference>
<dbReference type="SUPFAM" id="SSF46894">
    <property type="entry name" value="C-terminal effector domain of the bipartite response regulators"/>
    <property type="match status" value="1"/>
</dbReference>
<keyword evidence="6" id="KW-1185">Reference proteome</keyword>
<dbReference type="RefSeq" id="WP_183384686.1">
    <property type="nucleotide sequence ID" value="NZ_JACHXR010000010.1"/>
</dbReference>
<gene>
    <name evidence="5" type="ORF">FHR97_003105</name>
</gene>
<organism evidence="5 6">
    <name type="scientific">Halomonas stenophila</name>
    <dbReference type="NCBI Taxonomy" id="795312"/>
    <lineage>
        <taxon>Bacteria</taxon>
        <taxon>Pseudomonadati</taxon>
        <taxon>Pseudomonadota</taxon>
        <taxon>Gammaproteobacteria</taxon>
        <taxon>Oceanospirillales</taxon>
        <taxon>Halomonadaceae</taxon>
        <taxon>Halomonas</taxon>
    </lineage>
</organism>
<evidence type="ECO:0000259" key="4">
    <source>
        <dbReference type="PROSITE" id="PS50043"/>
    </source>
</evidence>
<keyword evidence="2 5" id="KW-0238">DNA-binding</keyword>
<evidence type="ECO:0000256" key="1">
    <source>
        <dbReference type="ARBA" id="ARBA00023015"/>
    </source>
</evidence>
<feature type="domain" description="HTH luxR-type" evidence="4">
    <location>
        <begin position="134"/>
        <end position="199"/>
    </location>
</feature>
<dbReference type="Proteomes" id="UP000518892">
    <property type="component" value="Unassembled WGS sequence"/>
</dbReference>
<dbReference type="PRINTS" id="PR00038">
    <property type="entry name" value="HTHLUXR"/>
</dbReference>
<evidence type="ECO:0000256" key="2">
    <source>
        <dbReference type="ARBA" id="ARBA00023125"/>
    </source>
</evidence>
<dbReference type="PANTHER" id="PTHR43214:SF24">
    <property type="entry name" value="TRANSCRIPTIONAL REGULATORY PROTEIN NARL-RELATED"/>
    <property type="match status" value="1"/>
</dbReference>
<dbReference type="GO" id="GO:0006355">
    <property type="term" value="P:regulation of DNA-templated transcription"/>
    <property type="evidence" value="ECO:0007669"/>
    <property type="project" value="InterPro"/>
</dbReference>
<dbReference type="AlphaFoldDB" id="A0A7W5EWD3"/>
<accession>A0A7W5EWD3</accession>
<dbReference type="PROSITE" id="PS50043">
    <property type="entry name" value="HTH_LUXR_2"/>
    <property type="match status" value="1"/>
</dbReference>
<evidence type="ECO:0000313" key="5">
    <source>
        <dbReference type="EMBL" id="MBB3232237.1"/>
    </source>
</evidence>
<keyword evidence="1" id="KW-0805">Transcription regulation</keyword>
<sequence length="203" mass="22155">MAQLFVCRGGDEMPRWREAFAEARLVGPGQARAQAGTGDRVWVMSDLEAWPRLVATLSQRGAILCVLSHAPNSLEAFQALGAGARGYAHALSPPELLRQVETVVTHQGIWVWPELLARVVGGAFRTLGGEAMLQEETLACLTERERAVALAVAEGLSNKAVARRLAITERTVKAHLGAVFRKLGVRDRMQLILKLSRQEQNAL</sequence>
<dbReference type="InterPro" id="IPR016032">
    <property type="entry name" value="Sig_transdc_resp-reg_C-effctor"/>
</dbReference>
<evidence type="ECO:0000313" key="6">
    <source>
        <dbReference type="Proteomes" id="UP000518892"/>
    </source>
</evidence>
<dbReference type="SMART" id="SM00421">
    <property type="entry name" value="HTH_LUXR"/>
    <property type="match status" value="1"/>
</dbReference>
<name>A0A7W5EWD3_9GAMM</name>
<evidence type="ECO:0000256" key="3">
    <source>
        <dbReference type="ARBA" id="ARBA00023163"/>
    </source>
</evidence>